<comment type="caution">
    <text evidence="1">The sequence shown here is derived from an EMBL/GenBank/DDBJ whole genome shotgun (WGS) entry which is preliminary data.</text>
</comment>
<dbReference type="AlphaFoldDB" id="A0A0X3VGI8"/>
<sequence>MSGAVYRRAWDEARKAVLEAHEIDSPLGRRVSDLRDARIATWLSGYRSALDVFKVAERVGVSAPSLARRFPHCFQASGEVSNDLIEAALAVTDLDCEAKPAALNP</sequence>
<reference evidence="2" key="1">
    <citation type="submission" date="2015-10" db="EMBL/GenBank/DDBJ databases">
        <authorList>
            <person name="Ju K.-S."/>
            <person name="Doroghazi J.R."/>
            <person name="Metcalf W.W."/>
        </authorList>
    </citation>
    <scope>NUCLEOTIDE SEQUENCE [LARGE SCALE GENOMIC DNA]</scope>
    <source>
        <strain evidence="2">NRRL 3151</strain>
    </source>
</reference>
<name>A0A0X3VGI8_9ACTN</name>
<dbReference type="OrthoDB" id="3773913at2"/>
<dbReference type="RefSeq" id="WP_062699519.1">
    <property type="nucleotide sequence ID" value="NZ_LLZG01000028.1"/>
</dbReference>
<evidence type="ECO:0000313" key="2">
    <source>
        <dbReference type="Proteomes" id="UP000053923"/>
    </source>
</evidence>
<dbReference type="EMBL" id="LLZG01000028">
    <property type="protein sequence ID" value="KUL43913.1"/>
    <property type="molecule type" value="Genomic_DNA"/>
</dbReference>
<evidence type="ECO:0000313" key="1">
    <source>
        <dbReference type="EMBL" id="KUL43913.1"/>
    </source>
</evidence>
<gene>
    <name evidence="1" type="ORF">ADL12_06625</name>
</gene>
<keyword evidence="2" id="KW-1185">Reference proteome</keyword>
<protein>
    <submittedName>
        <fullName evidence="1">Uncharacterized protein</fullName>
    </submittedName>
</protein>
<accession>A0A0X3VGI8</accession>
<dbReference type="Proteomes" id="UP000053923">
    <property type="component" value="Unassembled WGS sequence"/>
</dbReference>
<organism evidence="1 2">
    <name type="scientific">Streptomyces regalis</name>
    <dbReference type="NCBI Taxonomy" id="68262"/>
    <lineage>
        <taxon>Bacteria</taxon>
        <taxon>Bacillati</taxon>
        <taxon>Actinomycetota</taxon>
        <taxon>Actinomycetes</taxon>
        <taxon>Kitasatosporales</taxon>
        <taxon>Streptomycetaceae</taxon>
        <taxon>Streptomyces</taxon>
    </lineage>
</organism>
<proteinExistence type="predicted"/>